<evidence type="ECO:0000313" key="3">
    <source>
        <dbReference type="Proteomes" id="UP001487740"/>
    </source>
</evidence>
<evidence type="ECO:0000256" key="1">
    <source>
        <dbReference type="SAM" id="SignalP"/>
    </source>
</evidence>
<name>A0AAW0SQP8_SCYPA</name>
<dbReference type="EMBL" id="JARAKH010000047">
    <property type="protein sequence ID" value="KAK8377719.1"/>
    <property type="molecule type" value="Genomic_DNA"/>
</dbReference>
<organism evidence="2 3">
    <name type="scientific">Scylla paramamosain</name>
    <name type="common">Mud crab</name>
    <dbReference type="NCBI Taxonomy" id="85552"/>
    <lineage>
        <taxon>Eukaryota</taxon>
        <taxon>Metazoa</taxon>
        <taxon>Ecdysozoa</taxon>
        <taxon>Arthropoda</taxon>
        <taxon>Crustacea</taxon>
        <taxon>Multicrustacea</taxon>
        <taxon>Malacostraca</taxon>
        <taxon>Eumalacostraca</taxon>
        <taxon>Eucarida</taxon>
        <taxon>Decapoda</taxon>
        <taxon>Pleocyemata</taxon>
        <taxon>Brachyura</taxon>
        <taxon>Eubrachyura</taxon>
        <taxon>Portunoidea</taxon>
        <taxon>Portunidae</taxon>
        <taxon>Portuninae</taxon>
        <taxon>Scylla</taxon>
    </lineage>
</organism>
<comment type="caution">
    <text evidence="2">The sequence shown here is derived from an EMBL/GenBank/DDBJ whole genome shotgun (WGS) entry which is preliminary data.</text>
</comment>
<accession>A0AAW0SQP8</accession>
<keyword evidence="1" id="KW-0732">Signal</keyword>
<proteinExistence type="predicted"/>
<dbReference type="AlphaFoldDB" id="A0AAW0SQP8"/>
<sequence>MKLLVLFLLGVITSAAPQTNIPLHQQYVTHTDHFKYVDPKILKEIRWPKSNSNNYGFFLPNGTTIELQHLGDGNGHQQQRNNFLSWLTERAAVFPKNCIKLRIGHIRIGPSCLACYATGVWFVVTGYMGKPRWSEAPWKQRAVTLGASYQSRHRKGDITQQDKDAGDKVFLVNQRDTTQA</sequence>
<keyword evidence="3" id="KW-1185">Reference proteome</keyword>
<dbReference type="Proteomes" id="UP001487740">
    <property type="component" value="Unassembled WGS sequence"/>
</dbReference>
<evidence type="ECO:0000313" key="2">
    <source>
        <dbReference type="EMBL" id="KAK8377719.1"/>
    </source>
</evidence>
<feature type="signal peptide" evidence="1">
    <location>
        <begin position="1"/>
        <end position="15"/>
    </location>
</feature>
<gene>
    <name evidence="2" type="ORF">O3P69_013987</name>
</gene>
<reference evidence="2 3" key="1">
    <citation type="submission" date="2023-03" db="EMBL/GenBank/DDBJ databases">
        <title>High-quality genome of Scylla paramamosain provides insights in environmental adaptation.</title>
        <authorList>
            <person name="Zhang L."/>
        </authorList>
    </citation>
    <scope>NUCLEOTIDE SEQUENCE [LARGE SCALE GENOMIC DNA]</scope>
    <source>
        <strain evidence="2">LZ_2023a</strain>
        <tissue evidence="2">Muscle</tissue>
    </source>
</reference>
<protein>
    <submittedName>
        <fullName evidence="2">Uncharacterized protein</fullName>
    </submittedName>
</protein>
<feature type="chain" id="PRO_5043620509" evidence="1">
    <location>
        <begin position="16"/>
        <end position="180"/>
    </location>
</feature>